<evidence type="ECO:0000256" key="1">
    <source>
        <dbReference type="ARBA" id="ARBA00022679"/>
    </source>
</evidence>
<dbReference type="Pfam" id="PF03861">
    <property type="entry name" value="ANTAR"/>
    <property type="match status" value="1"/>
</dbReference>
<gene>
    <name evidence="6" type="ORF">JOE57_001769</name>
</gene>
<proteinExistence type="predicted"/>
<protein>
    <submittedName>
        <fullName evidence="6">GAF domain-containing protein</fullName>
    </submittedName>
</protein>
<feature type="domain" description="ANTAR" evidence="5">
    <location>
        <begin position="169"/>
        <end position="230"/>
    </location>
</feature>
<evidence type="ECO:0000256" key="2">
    <source>
        <dbReference type="ARBA" id="ARBA00022777"/>
    </source>
</evidence>
<dbReference type="InterPro" id="IPR036388">
    <property type="entry name" value="WH-like_DNA-bd_sf"/>
</dbReference>
<dbReference type="SUPFAM" id="SSF55781">
    <property type="entry name" value="GAF domain-like"/>
    <property type="match status" value="1"/>
</dbReference>
<reference evidence="6 7" key="1">
    <citation type="submission" date="2021-01" db="EMBL/GenBank/DDBJ databases">
        <title>Sequencing the genomes of 1000 actinobacteria strains.</title>
        <authorList>
            <person name="Klenk H.-P."/>
        </authorList>
    </citation>
    <scope>NUCLEOTIDE SEQUENCE [LARGE SCALE GENOMIC DNA]</scope>
    <source>
        <strain evidence="6 7">DSM 18662</strain>
    </source>
</reference>
<organism evidence="6 7">
    <name type="scientific">Microlunatus panaciterrae</name>
    <dbReference type="NCBI Taxonomy" id="400768"/>
    <lineage>
        <taxon>Bacteria</taxon>
        <taxon>Bacillati</taxon>
        <taxon>Actinomycetota</taxon>
        <taxon>Actinomycetes</taxon>
        <taxon>Propionibacteriales</taxon>
        <taxon>Propionibacteriaceae</taxon>
        <taxon>Microlunatus</taxon>
    </lineage>
</organism>
<dbReference type="Pfam" id="PF13185">
    <property type="entry name" value="GAF_2"/>
    <property type="match status" value="1"/>
</dbReference>
<evidence type="ECO:0000313" key="7">
    <source>
        <dbReference type="Proteomes" id="UP000704762"/>
    </source>
</evidence>
<dbReference type="EMBL" id="JAFBCF010000001">
    <property type="protein sequence ID" value="MBM7798848.1"/>
    <property type="molecule type" value="Genomic_DNA"/>
</dbReference>
<keyword evidence="3" id="KW-0805">Transcription regulation</keyword>
<evidence type="ECO:0000256" key="3">
    <source>
        <dbReference type="ARBA" id="ARBA00023015"/>
    </source>
</evidence>
<sequence length="241" mass="25747">MTEIESVGPEGADVVMVYARLAEIVYSEGGYDEILQGVCDAARQLVDGCDHSSIMLRRSEGFVTVASSDEVGSMIDAIERAVHEGPCLDAIEDNPIQLDTDLTKSTWPRLAARVLVETPVRGAAGFRLLVGGNKVGALNIFSDTAGALTAESVNQGSILASFVSVALTAAAEQREAETLRTGLASNREIGKAIGLLMAFHKIDDQAAFALLRKTSQDLNMRLTEVARQVVDHHNTRPLDAP</sequence>
<dbReference type="Proteomes" id="UP000704762">
    <property type="component" value="Unassembled WGS sequence"/>
</dbReference>
<dbReference type="SMART" id="SM00065">
    <property type="entry name" value="GAF"/>
    <property type="match status" value="1"/>
</dbReference>
<dbReference type="InterPro" id="IPR029016">
    <property type="entry name" value="GAF-like_dom_sf"/>
</dbReference>
<keyword evidence="1" id="KW-0808">Transferase</keyword>
<dbReference type="Gene3D" id="3.30.450.40">
    <property type="match status" value="1"/>
</dbReference>
<dbReference type="InterPro" id="IPR011006">
    <property type="entry name" value="CheY-like_superfamily"/>
</dbReference>
<evidence type="ECO:0000259" key="5">
    <source>
        <dbReference type="PROSITE" id="PS50921"/>
    </source>
</evidence>
<evidence type="ECO:0000256" key="4">
    <source>
        <dbReference type="ARBA" id="ARBA00023163"/>
    </source>
</evidence>
<dbReference type="PIRSF" id="PIRSF036625">
    <property type="entry name" value="GAF_ANTAR"/>
    <property type="match status" value="1"/>
</dbReference>
<accession>A0ABS2RJF8</accession>
<keyword evidence="4" id="KW-0804">Transcription</keyword>
<dbReference type="RefSeq" id="WP_204917346.1">
    <property type="nucleotide sequence ID" value="NZ_BAAAQP010000002.1"/>
</dbReference>
<evidence type="ECO:0000313" key="6">
    <source>
        <dbReference type="EMBL" id="MBM7798848.1"/>
    </source>
</evidence>
<dbReference type="SMART" id="SM01012">
    <property type="entry name" value="ANTAR"/>
    <property type="match status" value="1"/>
</dbReference>
<dbReference type="PROSITE" id="PS50921">
    <property type="entry name" value="ANTAR"/>
    <property type="match status" value="1"/>
</dbReference>
<name>A0ABS2RJF8_9ACTN</name>
<dbReference type="SUPFAM" id="SSF52172">
    <property type="entry name" value="CheY-like"/>
    <property type="match status" value="1"/>
</dbReference>
<dbReference type="InterPro" id="IPR003018">
    <property type="entry name" value="GAF"/>
</dbReference>
<keyword evidence="7" id="KW-1185">Reference proteome</keyword>
<comment type="caution">
    <text evidence="6">The sequence shown here is derived from an EMBL/GenBank/DDBJ whole genome shotgun (WGS) entry which is preliminary data.</text>
</comment>
<dbReference type="InterPro" id="IPR005561">
    <property type="entry name" value="ANTAR"/>
</dbReference>
<dbReference type="InterPro" id="IPR012074">
    <property type="entry name" value="GAF_ANTAR"/>
</dbReference>
<keyword evidence="2" id="KW-0418">Kinase</keyword>
<dbReference type="Gene3D" id="1.10.10.10">
    <property type="entry name" value="Winged helix-like DNA-binding domain superfamily/Winged helix DNA-binding domain"/>
    <property type="match status" value="1"/>
</dbReference>